<evidence type="ECO:0000313" key="2">
    <source>
        <dbReference type="Proteomes" id="UP001598251"/>
    </source>
</evidence>
<dbReference type="Proteomes" id="UP001598251">
    <property type="component" value="Unassembled WGS sequence"/>
</dbReference>
<proteinExistence type="predicted"/>
<dbReference type="EMBL" id="JBHXOF010000007">
    <property type="protein sequence ID" value="MFD4214146.1"/>
    <property type="molecule type" value="Genomic_DNA"/>
</dbReference>
<accession>A0ABW6EJM3</accession>
<keyword evidence="2" id="KW-1185">Reference proteome</keyword>
<comment type="caution">
    <text evidence="1">The sequence shown here is derived from an EMBL/GenBank/DDBJ whole genome shotgun (WGS) entry which is preliminary data.</text>
</comment>
<sequence>MTEPLTDPRFDPEVMFRILSDKIAAKVDRAAMKAGASAAQEVSRQLTAELDAAIAGAQSTAGKMGTLVQQAVQAAVDEALRTAVLNATRVHEEHLAQLALIDRTAQTVRDLPAVQLRIDAELRRSGLSRVTSPDPEVFNLVNPAEHEDSVSYTVVAPAYVDSRTGRIVQRGEMRRVPAASTSEGGESR</sequence>
<dbReference type="RefSeq" id="WP_088573785.1">
    <property type="nucleotide sequence ID" value="NZ_JBHXLY010000007.1"/>
</dbReference>
<protein>
    <submittedName>
        <fullName evidence="1">Uncharacterized protein</fullName>
    </submittedName>
</protein>
<organism evidence="1 2">
    <name type="scientific">Streptomyces sindenensis</name>
    <dbReference type="NCBI Taxonomy" id="67363"/>
    <lineage>
        <taxon>Bacteria</taxon>
        <taxon>Bacillati</taxon>
        <taxon>Actinomycetota</taxon>
        <taxon>Actinomycetes</taxon>
        <taxon>Kitasatosporales</taxon>
        <taxon>Streptomycetaceae</taxon>
        <taxon>Streptomyces</taxon>
    </lineage>
</organism>
<reference evidence="1 2" key="1">
    <citation type="submission" date="2024-09" db="EMBL/GenBank/DDBJ databases">
        <title>The Natural Products Discovery Center: Release of the First 8490 Sequenced Strains for Exploring Actinobacteria Biosynthetic Diversity.</title>
        <authorList>
            <person name="Kalkreuter E."/>
            <person name="Kautsar S.A."/>
            <person name="Yang D."/>
            <person name="Bader C.D."/>
            <person name="Teijaro C.N."/>
            <person name="Fluegel L."/>
            <person name="Davis C.M."/>
            <person name="Simpson J.R."/>
            <person name="Lauterbach L."/>
            <person name="Steele A.D."/>
            <person name="Gui C."/>
            <person name="Meng S."/>
            <person name="Li G."/>
            <person name="Viehrig K."/>
            <person name="Ye F."/>
            <person name="Su P."/>
            <person name="Kiefer A.F."/>
            <person name="Nichols A."/>
            <person name="Cepeda A.J."/>
            <person name="Yan W."/>
            <person name="Fan B."/>
            <person name="Jiang Y."/>
            <person name="Adhikari A."/>
            <person name="Zheng C.-J."/>
            <person name="Schuster L."/>
            <person name="Cowan T.M."/>
            <person name="Smanski M.J."/>
            <person name="Chevrette M.G."/>
            <person name="De Carvalho L.P.S."/>
            <person name="Shen B."/>
        </authorList>
    </citation>
    <scope>NUCLEOTIDE SEQUENCE [LARGE SCALE GENOMIC DNA]</scope>
    <source>
        <strain evidence="1 2">NPDC058546</strain>
    </source>
</reference>
<gene>
    <name evidence="1" type="ORF">ACFWSS_14800</name>
</gene>
<evidence type="ECO:0000313" key="1">
    <source>
        <dbReference type="EMBL" id="MFD4214146.1"/>
    </source>
</evidence>
<name>A0ABW6EJM3_9ACTN</name>